<dbReference type="SUPFAM" id="SSF48592">
    <property type="entry name" value="GroEL equatorial domain-like"/>
    <property type="match status" value="1"/>
</dbReference>
<dbReference type="GO" id="GO:0016887">
    <property type="term" value="F:ATP hydrolysis activity"/>
    <property type="evidence" value="ECO:0007669"/>
    <property type="project" value="InterPro"/>
</dbReference>
<dbReference type="InterPro" id="IPR027413">
    <property type="entry name" value="GROEL-like_equatorial_sf"/>
</dbReference>
<evidence type="ECO:0000313" key="12">
    <source>
        <dbReference type="Proteomes" id="UP000758603"/>
    </source>
</evidence>
<dbReference type="NCBIfam" id="TIGR02340">
    <property type="entry name" value="chap_CCT_alpha"/>
    <property type="match status" value="1"/>
</dbReference>
<evidence type="ECO:0000256" key="10">
    <source>
        <dbReference type="RuleBase" id="RU004187"/>
    </source>
</evidence>
<dbReference type="InterPro" id="IPR027410">
    <property type="entry name" value="TCP-1-like_intermed_sf"/>
</dbReference>
<evidence type="ECO:0000256" key="7">
    <source>
        <dbReference type="ARBA" id="ARBA00022840"/>
    </source>
</evidence>
<dbReference type="GO" id="GO:0140662">
    <property type="term" value="F:ATP-dependent protein folding chaperone"/>
    <property type="evidence" value="ECO:0007669"/>
    <property type="project" value="InterPro"/>
</dbReference>
<keyword evidence="8 10" id="KW-0143">Chaperone</keyword>
<gene>
    <name evidence="11" type="ORF">BKA67DRAFT_12566</name>
</gene>
<organism evidence="11 12">
    <name type="scientific">Truncatella angustata</name>
    <dbReference type="NCBI Taxonomy" id="152316"/>
    <lineage>
        <taxon>Eukaryota</taxon>
        <taxon>Fungi</taxon>
        <taxon>Dikarya</taxon>
        <taxon>Ascomycota</taxon>
        <taxon>Pezizomycotina</taxon>
        <taxon>Sordariomycetes</taxon>
        <taxon>Xylariomycetidae</taxon>
        <taxon>Amphisphaeriales</taxon>
        <taxon>Sporocadaceae</taxon>
        <taxon>Truncatella</taxon>
    </lineage>
</organism>
<protein>
    <recommendedName>
        <fullName evidence="4">T-complex protein 1 subunit alpha</fullName>
    </recommendedName>
    <alternativeName>
        <fullName evidence="9">CCT-alpha</fullName>
    </alternativeName>
</protein>
<dbReference type="InterPro" id="IPR017998">
    <property type="entry name" value="Chaperone_TCP-1"/>
</dbReference>
<dbReference type="InterPro" id="IPR012715">
    <property type="entry name" value="Chap_CCT_alpha"/>
</dbReference>
<dbReference type="PROSITE" id="PS00751">
    <property type="entry name" value="TCP1_2"/>
    <property type="match status" value="1"/>
</dbReference>
<dbReference type="GO" id="GO:0005832">
    <property type="term" value="C:chaperonin-containing T-complex"/>
    <property type="evidence" value="ECO:0007669"/>
    <property type="project" value="UniProtKB-ARBA"/>
</dbReference>
<evidence type="ECO:0000256" key="8">
    <source>
        <dbReference type="ARBA" id="ARBA00023186"/>
    </source>
</evidence>
<comment type="subunit">
    <text evidence="3">Heterooligomeric complex of about 850 to 900 kDa that forms two stacked rings, 12 to 16 nm in diameter.</text>
</comment>
<keyword evidence="5" id="KW-0963">Cytoplasm</keyword>
<dbReference type="RefSeq" id="XP_045963522.1">
    <property type="nucleotide sequence ID" value="XM_046094970.1"/>
</dbReference>
<keyword evidence="12" id="KW-1185">Reference proteome</keyword>
<dbReference type="Gene3D" id="3.30.260.10">
    <property type="entry name" value="TCP-1-like chaperonin intermediate domain"/>
    <property type="match status" value="1"/>
</dbReference>
<evidence type="ECO:0000256" key="1">
    <source>
        <dbReference type="ARBA" id="ARBA00004496"/>
    </source>
</evidence>
<dbReference type="NCBIfam" id="NF041083">
    <property type="entry name" value="thermosome_beta"/>
    <property type="match status" value="1"/>
</dbReference>
<dbReference type="InterPro" id="IPR054827">
    <property type="entry name" value="thermosome_alpha"/>
</dbReference>
<dbReference type="InterPro" id="IPR027409">
    <property type="entry name" value="GroEL-like_apical_dom_sf"/>
</dbReference>
<keyword evidence="6 10" id="KW-0547">Nucleotide-binding</keyword>
<name>A0A9P8UWP0_9PEZI</name>
<evidence type="ECO:0000256" key="9">
    <source>
        <dbReference type="ARBA" id="ARBA00030049"/>
    </source>
</evidence>
<evidence type="ECO:0000256" key="5">
    <source>
        <dbReference type="ARBA" id="ARBA00022490"/>
    </source>
</evidence>
<dbReference type="SUPFAM" id="SSF52029">
    <property type="entry name" value="GroEL apical domain-like"/>
    <property type="match status" value="1"/>
</dbReference>
<dbReference type="Pfam" id="PF00118">
    <property type="entry name" value="Cpn60_TCP1"/>
    <property type="match status" value="1"/>
</dbReference>
<evidence type="ECO:0000256" key="2">
    <source>
        <dbReference type="ARBA" id="ARBA00008020"/>
    </source>
</evidence>
<evidence type="ECO:0000313" key="11">
    <source>
        <dbReference type="EMBL" id="KAH6659391.1"/>
    </source>
</evidence>
<dbReference type="Gene3D" id="1.10.560.10">
    <property type="entry name" value="GroEL-like equatorial domain"/>
    <property type="match status" value="1"/>
</dbReference>
<dbReference type="Proteomes" id="UP000758603">
    <property type="component" value="Unassembled WGS sequence"/>
</dbReference>
<comment type="subcellular location">
    <subcellularLocation>
        <location evidence="1">Cytoplasm</location>
    </subcellularLocation>
</comment>
<dbReference type="FunFam" id="1.10.560.10:FF:000070">
    <property type="entry name" value="Uncharacterized protein"/>
    <property type="match status" value="1"/>
</dbReference>
<dbReference type="PANTHER" id="PTHR11353">
    <property type="entry name" value="CHAPERONIN"/>
    <property type="match status" value="1"/>
</dbReference>
<keyword evidence="7 10" id="KW-0067">ATP-binding</keyword>
<dbReference type="InterPro" id="IPR002423">
    <property type="entry name" value="Cpn60/GroEL/TCP-1"/>
</dbReference>
<dbReference type="InterPro" id="IPR002194">
    <property type="entry name" value="Chaperonin_TCP-1_CS"/>
</dbReference>
<dbReference type="PROSITE" id="PS00995">
    <property type="entry name" value="TCP1_3"/>
    <property type="match status" value="1"/>
</dbReference>
<reference evidence="11" key="1">
    <citation type="journal article" date="2021" name="Nat. Commun.">
        <title>Genetic determinants of endophytism in the Arabidopsis root mycobiome.</title>
        <authorList>
            <person name="Mesny F."/>
            <person name="Miyauchi S."/>
            <person name="Thiergart T."/>
            <person name="Pickel B."/>
            <person name="Atanasova L."/>
            <person name="Karlsson M."/>
            <person name="Huettel B."/>
            <person name="Barry K.W."/>
            <person name="Haridas S."/>
            <person name="Chen C."/>
            <person name="Bauer D."/>
            <person name="Andreopoulos W."/>
            <person name="Pangilinan J."/>
            <person name="LaButti K."/>
            <person name="Riley R."/>
            <person name="Lipzen A."/>
            <person name="Clum A."/>
            <person name="Drula E."/>
            <person name="Henrissat B."/>
            <person name="Kohler A."/>
            <person name="Grigoriev I.V."/>
            <person name="Martin F.M."/>
            <person name="Hacquard S."/>
        </authorList>
    </citation>
    <scope>NUCLEOTIDE SEQUENCE</scope>
    <source>
        <strain evidence="11">MPI-SDFR-AT-0073</strain>
    </source>
</reference>
<dbReference type="EMBL" id="JAGPXC010000001">
    <property type="protein sequence ID" value="KAH6659391.1"/>
    <property type="molecule type" value="Genomic_DNA"/>
</dbReference>
<comment type="caution">
    <text evidence="11">The sequence shown here is derived from an EMBL/GenBank/DDBJ whole genome shotgun (WGS) entry which is preliminary data.</text>
</comment>
<dbReference type="GO" id="GO:0051082">
    <property type="term" value="F:unfolded protein binding"/>
    <property type="evidence" value="ECO:0007669"/>
    <property type="project" value="InterPro"/>
</dbReference>
<dbReference type="GeneID" id="70123863"/>
<proteinExistence type="inferred from homology"/>
<dbReference type="NCBIfam" id="NF041082">
    <property type="entry name" value="thermosome_alpha"/>
    <property type="match status" value="1"/>
</dbReference>
<sequence>MASMFEQPRNGTLFLGGQKISGADIRDQNVSATQAIANVVKSSFGPSGLDKMMVDDIGDVTVTNDGATILSLLDVEHPAGKILVDLAHQQDREVGDGTTSVVLIAAELLRRGNELMKNKIHPTTIITGYRLAQREAIKYMNENISIPVSKLGRDSLLNIAKTSMSSKIIGSDSEFFASLVVDAIQSVKTTTNRGEVKYPVKAVNILKAHGKSSLESVLVKGYALNCTVASQAMPTRIQDAKIAILDMNLQKERMKLGVQITVDDPQQLEQIRQRESGMVMERVEMILKAGANVVLTTKGIDDMCLKMFIERGAMAVRRCKKEDLRRIARATGGTLLSTLSDLNGDEKFESSYLGHAEEVVQERISDDECILVKGTKQHSSASVLLRGPNEFTLDEMERSVHDSLCAVKRTLESGKVVPGGGAVETALHIYLEEYAGTVGSREQLAIGEFAQALLVIPKTLAVNAAKDASELVAQLRSRHAVSQRTQDGDASQDEKTIARIKGYKNYGLDLARGKVQDEVKAGVLEPSISKVRQLKSAVEATIAIMRIDTLIKLDPEQPAEDDGHGH</sequence>
<dbReference type="GO" id="GO:0005524">
    <property type="term" value="F:ATP binding"/>
    <property type="evidence" value="ECO:0007669"/>
    <property type="project" value="UniProtKB-KW"/>
</dbReference>
<dbReference type="CDD" id="cd03335">
    <property type="entry name" value="TCP1_alpha"/>
    <property type="match status" value="1"/>
</dbReference>
<dbReference type="Gene3D" id="3.50.7.10">
    <property type="entry name" value="GroEL"/>
    <property type="match status" value="1"/>
</dbReference>
<dbReference type="InterPro" id="IPR053374">
    <property type="entry name" value="TCP-1_chaperonin"/>
</dbReference>
<evidence type="ECO:0000256" key="4">
    <source>
        <dbReference type="ARBA" id="ARBA00014424"/>
    </source>
</evidence>
<dbReference type="FunFam" id="3.50.7.10:FF:000009">
    <property type="entry name" value="T-complex protein 1 subunit alpha"/>
    <property type="match status" value="1"/>
</dbReference>
<dbReference type="SUPFAM" id="SSF54849">
    <property type="entry name" value="GroEL-intermediate domain like"/>
    <property type="match status" value="1"/>
</dbReference>
<comment type="similarity">
    <text evidence="2 10">Belongs to the TCP-1 chaperonin family.</text>
</comment>
<dbReference type="AlphaFoldDB" id="A0A9P8UWP0"/>
<evidence type="ECO:0000256" key="3">
    <source>
        <dbReference type="ARBA" id="ARBA00011531"/>
    </source>
</evidence>
<dbReference type="PROSITE" id="PS00750">
    <property type="entry name" value="TCP1_1"/>
    <property type="match status" value="1"/>
</dbReference>
<dbReference type="OrthoDB" id="10248520at2759"/>
<accession>A0A9P8UWP0</accession>
<dbReference type="PRINTS" id="PR00304">
    <property type="entry name" value="TCOMPLEXTCP1"/>
</dbReference>
<evidence type="ECO:0000256" key="6">
    <source>
        <dbReference type="ARBA" id="ARBA00022741"/>
    </source>
</evidence>